<evidence type="ECO:0000313" key="3">
    <source>
        <dbReference type="Proteomes" id="UP000596661"/>
    </source>
</evidence>
<name>A0A803PB20_CANSA</name>
<keyword evidence="3" id="KW-1185">Reference proteome</keyword>
<feature type="region of interest" description="Disordered" evidence="1">
    <location>
        <begin position="1"/>
        <end position="34"/>
    </location>
</feature>
<evidence type="ECO:0000313" key="2">
    <source>
        <dbReference type="EnsemblPlants" id="cds.evm.model.03.936"/>
    </source>
</evidence>
<protein>
    <submittedName>
        <fullName evidence="2">Uncharacterized protein</fullName>
    </submittedName>
</protein>
<dbReference type="Proteomes" id="UP000596661">
    <property type="component" value="Chromosome 3"/>
</dbReference>
<evidence type="ECO:0000256" key="1">
    <source>
        <dbReference type="SAM" id="MobiDB-lite"/>
    </source>
</evidence>
<dbReference type="Gramene" id="evm.model.03.936">
    <property type="protein sequence ID" value="cds.evm.model.03.936"/>
    <property type="gene ID" value="evm.TU.03.936"/>
</dbReference>
<accession>A0A803PB20</accession>
<dbReference type="EMBL" id="UZAU01000270">
    <property type="status" value="NOT_ANNOTATED_CDS"/>
    <property type="molecule type" value="Genomic_DNA"/>
</dbReference>
<dbReference type="EnsemblPlants" id="evm.model.03.936">
    <property type="protein sequence ID" value="cds.evm.model.03.936"/>
    <property type="gene ID" value="evm.TU.03.936"/>
</dbReference>
<sequence length="146" mass="15596">MGPSYTAPPTTLAPAQQPLSNPPNAWPDSMALAHGQPPVNEAVIPIQASLPMPPIPTVTVPDWHSVPISQVFSTTLSDLAGSQPLQFTVGASLQPARSVPQARTNRKFTSNHPSGINEVEFRKMLKRNRSIAHSLYKASAIEVGDA</sequence>
<reference evidence="2" key="2">
    <citation type="submission" date="2021-03" db="UniProtKB">
        <authorList>
            <consortium name="EnsemblPlants"/>
        </authorList>
    </citation>
    <scope>IDENTIFICATION</scope>
</reference>
<organism evidence="2 3">
    <name type="scientific">Cannabis sativa</name>
    <name type="common">Hemp</name>
    <name type="synonym">Marijuana</name>
    <dbReference type="NCBI Taxonomy" id="3483"/>
    <lineage>
        <taxon>Eukaryota</taxon>
        <taxon>Viridiplantae</taxon>
        <taxon>Streptophyta</taxon>
        <taxon>Embryophyta</taxon>
        <taxon>Tracheophyta</taxon>
        <taxon>Spermatophyta</taxon>
        <taxon>Magnoliopsida</taxon>
        <taxon>eudicotyledons</taxon>
        <taxon>Gunneridae</taxon>
        <taxon>Pentapetalae</taxon>
        <taxon>rosids</taxon>
        <taxon>fabids</taxon>
        <taxon>Rosales</taxon>
        <taxon>Cannabaceae</taxon>
        <taxon>Cannabis</taxon>
    </lineage>
</organism>
<proteinExistence type="predicted"/>
<feature type="compositionally biased region" description="Low complexity" evidence="1">
    <location>
        <begin position="7"/>
        <end position="19"/>
    </location>
</feature>
<dbReference type="AlphaFoldDB" id="A0A803PB20"/>
<reference evidence="2" key="1">
    <citation type="submission" date="2018-11" db="EMBL/GenBank/DDBJ databases">
        <authorList>
            <person name="Grassa J C."/>
        </authorList>
    </citation>
    <scope>NUCLEOTIDE SEQUENCE [LARGE SCALE GENOMIC DNA]</scope>
</reference>